<dbReference type="InParanoid" id="A0A084QYH0"/>
<proteinExistence type="predicted"/>
<dbReference type="OMA" id="INAAWHH"/>
<name>A0A084QYH0_STAC4</name>
<dbReference type="InterPro" id="IPR036770">
    <property type="entry name" value="Ankyrin_rpt-contain_sf"/>
</dbReference>
<keyword evidence="2" id="KW-1185">Reference proteome</keyword>
<dbReference type="AlphaFoldDB" id="A0A084QYH0"/>
<dbReference type="Gene3D" id="1.25.40.20">
    <property type="entry name" value="Ankyrin repeat-containing domain"/>
    <property type="match status" value="1"/>
</dbReference>
<evidence type="ECO:0000313" key="1">
    <source>
        <dbReference type="EMBL" id="KFA69005.1"/>
    </source>
</evidence>
<protein>
    <submittedName>
        <fullName evidence="1">Uncharacterized protein</fullName>
    </submittedName>
</protein>
<organism evidence="1 2">
    <name type="scientific">Stachybotrys chlorohalonatus (strain IBT 40285)</name>
    <dbReference type="NCBI Taxonomy" id="1283841"/>
    <lineage>
        <taxon>Eukaryota</taxon>
        <taxon>Fungi</taxon>
        <taxon>Dikarya</taxon>
        <taxon>Ascomycota</taxon>
        <taxon>Pezizomycotina</taxon>
        <taxon>Sordariomycetes</taxon>
        <taxon>Hypocreomycetidae</taxon>
        <taxon>Hypocreales</taxon>
        <taxon>Stachybotryaceae</taxon>
        <taxon>Stachybotrys</taxon>
    </lineage>
</organism>
<sequence length="258" mass="28611">MSLPWIPVPSLPVTDSAALDRLTGFMGDAGDGMPLTPDPDAIRTFLQTTSSSLSKSGRELGLDPLESLLVFVDPDSGSSLLHAVVAAGNLDGLLGIQRSFSPSVRSGELRPIHVFYTHQNKIGDTAMHVAVRTGRLDMVKNLYRLFCNRPLEIDEHRAPLEGKDGPENWVVPDHLWHLARKPLLFLLIKNAAGRDAAQEARYSGYEEIAVFLERIIKGLDPRGKRFDEDEVKRMERKIRRGFAFLNSDGVKDPDSEAE</sequence>
<dbReference type="HOGENOM" id="CLU_070398_0_0_1"/>
<dbReference type="OrthoDB" id="4795535at2759"/>
<dbReference type="EMBL" id="KL659635">
    <property type="protein sequence ID" value="KFA69005.1"/>
    <property type="molecule type" value="Genomic_DNA"/>
</dbReference>
<gene>
    <name evidence="1" type="ORF">S40285_10689</name>
</gene>
<dbReference type="Proteomes" id="UP000028524">
    <property type="component" value="Unassembled WGS sequence"/>
</dbReference>
<accession>A0A084QYH0</accession>
<reference evidence="1 2" key="1">
    <citation type="journal article" date="2014" name="BMC Genomics">
        <title>Comparative genome sequencing reveals chemotype-specific gene clusters in the toxigenic black mold Stachybotrys.</title>
        <authorList>
            <person name="Semeiks J."/>
            <person name="Borek D."/>
            <person name="Otwinowski Z."/>
            <person name="Grishin N.V."/>
        </authorList>
    </citation>
    <scope>NUCLEOTIDE SEQUENCE [LARGE SCALE GENOMIC DNA]</scope>
    <source>
        <strain evidence="1 2">IBT 40285</strain>
    </source>
</reference>
<dbReference type="SUPFAM" id="SSF48403">
    <property type="entry name" value="Ankyrin repeat"/>
    <property type="match status" value="1"/>
</dbReference>
<evidence type="ECO:0000313" key="2">
    <source>
        <dbReference type="Proteomes" id="UP000028524"/>
    </source>
</evidence>